<feature type="binding site" evidence="9">
    <location>
        <position position="233"/>
    </location>
    <ligand>
        <name>Mg(2+)</name>
        <dbReference type="ChEBI" id="CHEBI:18420"/>
    </ligand>
</feature>
<keyword evidence="2 9" id="KW-0819">tRNA processing</keyword>
<dbReference type="Gene3D" id="3.30.1360.120">
    <property type="entry name" value="Probable tRNA modification gtpase trme, domain 1"/>
    <property type="match status" value="1"/>
</dbReference>
<sequence length="455" mass="49626">MNHNQEPIIALATSSGVSAIAVVRLSGKGVIKCVNQVFHGADLTQQASHTIHFGVIQQGKTKIDEVLVSIFIAPHSFTKEDSVEISCHGAPFIVERLIQLFLDQGVRIAEAGEFTKRAFLNGRFDLSQAEAVADLIAADAALAHQIALSQMRGCFSSQLQELRNELIHFAAMLELELDFAEEDIDFVDRMHLKVLANKIIERLQLLIESFRLGNVIKHGVSVAIVGQPNVGKSTLLNTLLQEERAIVSPIAGTTRDTIEGLLHLGGLLFRFIDTAGLRESVTDAIEAIGIERTKQQVSKASIVVYLVDIANMTLAQAEEAVMALGLEGFPLLKVGNKMDIATASTLESFSAKGYLLLSAQTASGIEVLKNELLKQVQHTSLHRVGTIVVNARHYELLQKSRQALQAVVIGLEEKLSNELLVVDIRNALYHLGQITGNITTEEMLGEIFSKFCVGK</sequence>
<dbReference type="PANTHER" id="PTHR42714:SF2">
    <property type="entry name" value="TRNA MODIFICATION GTPASE GTPBP3, MITOCHONDRIAL"/>
    <property type="match status" value="1"/>
</dbReference>
<dbReference type="InterPro" id="IPR006073">
    <property type="entry name" value="GTP-bd"/>
</dbReference>
<dbReference type="Pfam" id="PF01926">
    <property type="entry name" value="MMR_HSR1"/>
    <property type="match status" value="1"/>
</dbReference>
<dbReference type="FunFam" id="3.30.1360.120:FF:000003">
    <property type="entry name" value="tRNA modification GTPase MnmE"/>
    <property type="match status" value="1"/>
</dbReference>
<comment type="subunit">
    <text evidence="9">Homodimer. Heterotetramer of two MnmE and two MnmG subunits.</text>
</comment>
<evidence type="ECO:0000256" key="5">
    <source>
        <dbReference type="ARBA" id="ARBA00022801"/>
    </source>
</evidence>
<dbReference type="CDD" id="cd14858">
    <property type="entry name" value="TrmE_N"/>
    <property type="match status" value="1"/>
</dbReference>
<dbReference type="PROSITE" id="PS51709">
    <property type="entry name" value="G_TRME"/>
    <property type="match status" value="1"/>
</dbReference>
<feature type="binding site" evidence="9">
    <location>
        <position position="254"/>
    </location>
    <ligand>
        <name>Mg(2+)</name>
        <dbReference type="ChEBI" id="CHEBI:18420"/>
    </ligand>
</feature>
<dbReference type="OrthoDB" id="9805918at2"/>
<dbReference type="EC" id="3.6.-.-" evidence="9"/>
<evidence type="ECO:0000256" key="3">
    <source>
        <dbReference type="ARBA" id="ARBA00022723"/>
    </source>
</evidence>
<dbReference type="EMBL" id="RARA01000026">
    <property type="protein sequence ID" value="ROT47068.1"/>
    <property type="molecule type" value="Genomic_DNA"/>
</dbReference>
<dbReference type="RefSeq" id="WP_123663297.1">
    <property type="nucleotide sequence ID" value="NZ_RARA01000026.1"/>
</dbReference>
<dbReference type="InterPro" id="IPR027417">
    <property type="entry name" value="P-loop_NTPase"/>
</dbReference>
<evidence type="ECO:0000256" key="2">
    <source>
        <dbReference type="ARBA" id="ARBA00022694"/>
    </source>
</evidence>
<feature type="binding site" evidence="9">
    <location>
        <position position="229"/>
    </location>
    <ligand>
        <name>K(+)</name>
        <dbReference type="ChEBI" id="CHEBI:29103"/>
    </ligand>
</feature>
<dbReference type="GO" id="GO:0042802">
    <property type="term" value="F:identical protein binding"/>
    <property type="evidence" value="ECO:0007669"/>
    <property type="project" value="UniProtKB-ARBA"/>
</dbReference>
<evidence type="ECO:0000259" key="11">
    <source>
        <dbReference type="PROSITE" id="PS51709"/>
    </source>
</evidence>
<dbReference type="SUPFAM" id="SSF52540">
    <property type="entry name" value="P-loop containing nucleoside triphosphate hydrolases"/>
    <property type="match status" value="1"/>
</dbReference>
<comment type="cofactor">
    <cofactor evidence="9">
        <name>K(+)</name>
        <dbReference type="ChEBI" id="CHEBI:29103"/>
    </cofactor>
    <text evidence="9">Binds 1 potassium ion per subunit.</text>
</comment>
<dbReference type="GO" id="GO:0030488">
    <property type="term" value="P:tRNA methylation"/>
    <property type="evidence" value="ECO:0007669"/>
    <property type="project" value="TreeGrafter"/>
</dbReference>
<feature type="binding site" evidence="9">
    <location>
        <position position="123"/>
    </location>
    <ligand>
        <name>(6S)-5-formyl-5,6,7,8-tetrahydrofolate</name>
        <dbReference type="ChEBI" id="CHEBI:57457"/>
    </ligand>
</feature>
<feature type="binding site" evidence="9">
    <location>
        <begin position="229"/>
        <end position="234"/>
    </location>
    <ligand>
        <name>GTP</name>
        <dbReference type="ChEBI" id="CHEBI:37565"/>
    </ligand>
</feature>
<dbReference type="Gene3D" id="1.20.120.430">
    <property type="entry name" value="tRNA modification GTPase MnmE domain 2"/>
    <property type="match status" value="1"/>
</dbReference>
<evidence type="ECO:0000256" key="6">
    <source>
        <dbReference type="ARBA" id="ARBA00022842"/>
    </source>
</evidence>
<dbReference type="GO" id="GO:0002098">
    <property type="term" value="P:tRNA wobble uridine modification"/>
    <property type="evidence" value="ECO:0007669"/>
    <property type="project" value="TreeGrafter"/>
</dbReference>
<evidence type="ECO:0000256" key="8">
    <source>
        <dbReference type="ARBA" id="ARBA00023134"/>
    </source>
</evidence>
<accession>A0A3N2QB85</accession>
<dbReference type="GO" id="GO:0005829">
    <property type="term" value="C:cytosol"/>
    <property type="evidence" value="ECO:0007669"/>
    <property type="project" value="TreeGrafter"/>
</dbReference>
<dbReference type="InterPro" id="IPR005225">
    <property type="entry name" value="Small_GTP-bd"/>
</dbReference>
<keyword evidence="6 9" id="KW-0460">Magnesium</keyword>
<dbReference type="GO" id="GO:0005525">
    <property type="term" value="F:GTP binding"/>
    <property type="evidence" value="ECO:0007669"/>
    <property type="project" value="UniProtKB-UniRule"/>
</dbReference>
<dbReference type="GO" id="GO:0003924">
    <property type="term" value="F:GTPase activity"/>
    <property type="evidence" value="ECO:0007669"/>
    <property type="project" value="UniProtKB-UniRule"/>
</dbReference>
<feature type="binding site" evidence="9">
    <location>
        <begin position="273"/>
        <end position="276"/>
    </location>
    <ligand>
        <name>GTP</name>
        <dbReference type="ChEBI" id="CHEBI:37565"/>
    </ligand>
</feature>
<keyword evidence="9" id="KW-0963">Cytoplasm</keyword>
<feature type="binding site" evidence="9">
    <location>
        <position position="84"/>
    </location>
    <ligand>
        <name>(6S)-5-formyl-5,6,7,8-tetrahydrofolate</name>
        <dbReference type="ChEBI" id="CHEBI:57457"/>
    </ligand>
</feature>
<keyword evidence="7 9" id="KW-0630">Potassium</keyword>
<dbReference type="AlphaFoldDB" id="A0A3N2QB85"/>
<dbReference type="Pfam" id="PF12631">
    <property type="entry name" value="MnmE_helical"/>
    <property type="match status" value="1"/>
</dbReference>
<keyword evidence="8 9" id="KW-0342">GTP-binding</keyword>
<evidence type="ECO:0000256" key="7">
    <source>
        <dbReference type="ARBA" id="ARBA00022958"/>
    </source>
</evidence>
<dbReference type="NCBIfam" id="TIGR00231">
    <property type="entry name" value="small_GTP"/>
    <property type="match status" value="1"/>
</dbReference>
<name>A0A3N2QB85_9BACT</name>
<keyword evidence="4 9" id="KW-0547">Nucleotide-binding</keyword>
<comment type="caution">
    <text evidence="9">Lacks conserved residue(s) required for the propagation of feature annotation.</text>
</comment>
<dbReference type="InterPro" id="IPR027266">
    <property type="entry name" value="TrmE/GcvT-like"/>
</dbReference>
<dbReference type="NCBIfam" id="TIGR00450">
    <property type="entry name" value="mnmE_trmE_thdF"/>
    <property type="match status" value="1"/>
</dbReference>
<gene>
    <name evidence="9 12" type="primary">mnmE</name>
    <name evidence="9" type="synonym">trmE</name>
    <name evidence="12" type="ORF">EDM02_04210</name>
</gene>
<comment type="function">
    <text evidence="9">Exhibits a very high intrinsic GTPase hydrolysis rate. Involved in the addition of a carboxymethylaminomethyl (cmnm) group at the wobble position (U34) of certain tRNAs, forming tRNA-cmnm(5)s(2)U34.</text>
</comment>
<feature type="binding site" evidence="9">
    <location>
        <begin position="248"/>
        <end position="254"/>
    </location>
    <ligand>
        <name>GTP</name>
        <dbReference type="ChEBI" id="CHEBI:37565"/>
    </ligand>
</feature>
<protein>
    <recommendedName>
        <fullName evidence="9">tRNA modification GTPase MnmE</fullName>
        <ecNumber evidence="9">3.6.-.-</ecNumber>
    </recommendedName>
</protein>
<comment type="caution">
    <text evidence="12">The sequence shown here is derived from an EMBL/GenBank/DDBJ whole genome shotgun (WGS) entry which is preliminary data.</text>
</comment>
<dbReference type="CDD" id="cd04164">
    <property type="entry name" value="trmE"/>
    <property type="match status" value="1"/>
</dbReference>
<comment type="subcellular location">
    <subcellularLocation>
        <location evidence="9">Cytoplasm</location>
    </subcellularLocation>
</comment>
<dbReference type="PRINTS" id="PR00326">
    <property type="entry name" value="GTP1OBG"/>
</dbReference>
<dbReference type="SUPFAM" id="SSF116878">
    <property type="entry name" value="TrmE connector domain"/>
    <property type="match status" value="1"/>
</dbReference>
<evidence type="ECO:0000256" key="9">
    <source>
        <dbReference type="HAMAP-Rule" id="MF_00379"/>
    </source>
</evidence>
<keyword evidence="3 9" id="KW-0479">Metal-binding</keyword>
<organism evidence="12 13">
    <name type="scientific">Candidatus Cardinium hertigii</name>
    <dbReference type="NCBI Taxonomy" id="247481"/>
    <lineage>
        <taxon>Bacteria</taxon>
        <taxon>Pseudomonadati</taxon>
        <taxon>Bacteroidota</taxon>
        <taxon>Cytophagia</taxon>
        <taxon>Cytophagales</taxon>
        <taxon>Amoebophilaceae</taxon>
        <taxon>Candidatus Cardinium</taxon>
    </lineage>
</organism>
<reference evidence="12 13" key="1">
    <citation type="submission" date="2018-09" db="EMBL/GenBank/DDBJ databases">
        <title>Comparative Genomics of Wolbachia-Cardinium Dual Endosymbiosis in a Plant-Parasitic Nematode.</title>
        <authorList>
            <person name="Brown A.M.V."/>
            <person name="Wasala S.K."/>
            <person name="Howe D.K."/>
            <person name="Peetz A.B."/>
            <person name="Zasada I.A."/>
            <person name="Denver D.R."/>
        </authorList>
    </citation>
    <scope>NUCLEOTIDE SEQUENCE [LARGE SCALE GENOMIC DNA]</scope>
    <source>
        <strain evidence="12 13">Pp_1</strain>
    </source>
</reference>
<evidence type="ECO:0000256" key="1">
    <source>
        <dbReference type="ARBA" id="ARBA00011043"/>
    </source>
</evidence>
<feature type="binding site" evidence="9">
    <location>
        <position position="24"/>
    </location>
    <ligand>
        <name>(6S)-5-formyl-5,6,7,8-tetrahydrofolate</name>
        <dbReference type="ChEBI" id="CHEBI:57457"/>
    </ligand>
</feature>
<dbReference type="NCBIfam" id="NF003661">
    <property type="entry name" value="PRK05291.1-3"/>
    <property type="match status" value="1"/>
</dbReference>
<dbReference type="InterPro" id="IPR025867">
    <property type="entry name" value="MnmE_helical"/>
</dbReference>
<keyword evidence="5 9" id="KW-0378">Hydrolase</keyword>
<dbReference type="Gene3D" id="3.40.50.300">
    <property type="entry name" value="P-loop containing nucleotide triphosphate hydrolases"/>
    <property type="match status" value="1"/>
</dbReference>
<dbReference type="Pfam" id="PF10396">
    <property type="entry name" value="TrmE_N"/>
    <property type="match status" value="1"/>
</dbReference>
<dbReference type="InterPro" id="IPR018948">
    <property type="entry name" value="GTP-bd_TrmE_N"/>
</dbReference>
<feature type="domain" description="TrmE-type G" evidence="11">
    <location>
        <begin position="219"/>
        <end position="377"/>
    </location>
</feature>
<feature type="binding site" evidence="9">
    <location>
        <position position="253"/>
    </location>
    <ligand>
        <name>K(+)</name>
        <dbReference type="ChEBI" id="CHEBI:29103"/>
    </ligand>
</feature>
<evidence type="ECO:0000313" key="13">
    <source>
        <dbReference type="Proteomes" id="UP000270927"/>
    </source>
</evidence>
<dbReference type="PANTHER" id="PTHR42714">
    <property type="entry name" value="TRNA MODIFICATION GTPASE GTPBP3"/>
    <property type="match status" value="1"/>
</dbReference>
<feature type="binding site" evidence="9">
    <location>
        <position position="455"/>
    </location>
    <ligand>
        <name>(6S)-5-formyl-5,6,7,8-tetrahydrofolate</name>
        <dbReference type="ChEBI" id="CHEBI:57457"/>
    </ligand>
</feature>
<evidence type="ECO:0000256" key="10">
    <source>
        <dbReference type="RuleBase" id="RU003313"/>
    </source>
</evidence>
<dbReference type="GO" id="GO:0046872">
    <property type="term" value="F:metal ion binding"/>
    <property type="evidence" value="ECO:0007669"/>
    <property type="project" value="UniProtKB-KW"/>
</dbReference>
<evidence type="ECO:0000256" key="4">
    <source>
        <dbReference type="ARBA" id="ARBA00022741"/>
    </source>
</evidence>
<dbReference type="Proteomes" id="UP000270927">
    <property type="component" value="Unassembled WGS sequence"/>
</dbReference>
<evidence type="ECO:0000313" key="12">
    <source>
        <dbReference type="EMBL" id="ROT47068.1"/>
    </source>
</evidence>
<keyword evidence="13" id="KW-1185">Reference proteome</keyword>
<dbReference type="InterPro" id="IPR031168">
    <property type="entry name" value="G_TrmE"/>
</dbReference>
<dbReference type="InterPro" id="IPR004520">
    <property type="entry name" value="GTPase_MnmE"/>
</dbReference>
<dbReference type="HAMAP" id="MF_00379">
    <property type="entry name" value="GTPase_MnmE"/>
    <property type="match status" value="1"/>
</dbReference>
<feature type="binding site" evidence="9">
    <location>
        <position position="248"/>
    </location>
    <ligand>
        <name>K(+)</name>
        <dbReference type="ChEBI" id="CHEBI:29103"/>
    </ligand>
</feature>
<proteinExistence type="inferred from homology"/>
<feature type="binding site" evidence="9">
    <location>
        <position position="250"/>
    </location>
    <ligand>
        <name>K(+)</name>
        <dbReference type="ChEBI" id="CHEBI:29103"/>
    </ligand>
</feature>
<comment type="similarity">
    <text evidence="1 9 10">Belongs to the TRAFAC class TrmE-Era-EngA-EngB-Septin-like GTPase superfamily. TrmE GTPase family.</text>
</comment>
<dbReference type="InterPro" id="IPR027368">
    <property type="entry name" value="MnmE_dom2"/>
</dbReference>